<keyword evidence="8" id="KW-1185">Reference proteome</keyword>
<name>A0AAN6L2Z0_9PEZI</name>
<evidence type="ECO:0000256" key="4">
    <source>
        <dbReference type="ARBA" id="ARBA00022801"/>
    </source>
</evidence>
<evidence type="ECO:0000313" key="8">
    <source>
        <dbReference type="Proteomes" id="UP001175353"/>
    </source>
</evidence>
<keyword evidence="5" id="KW-0862">Zinc</keyword>
<keyword evidence="4" id="KW-0378">Hydrolase</keyword>
<keyword evidence="3" id="KW-0479">Metal-binding</keyword>
<dbReference type="PANTHER" id="PTHR15910">
    <property type="entry name" value="ARCHAEMETZINCIN"/>
    <property type="match status" value="1"/>
</dbReference>
<protein>
    <recommendedName>
        <fullName evidence="9">Archaemetzincin-2</fullName>
    </recommendedName>
</protein>
<dbReference type="SUPFAM" id="SSF55486">
    <property type="entry name" value="Metalloproteases ('zincins'), catalytic domain"/>
    <property type="match status" value="1"/>
</dbReference>
<dbReference type="GO" id="GO:0046872">
    <property type="term" value="F:metal ion binding"/>
    <property type="evidence" value="ECO:0007669"/>
    <property type="project" value="UniProtKB-KW"/>
</dbReference>
<evidence type="ECO:0000313" key="7">
    <source>
        <dbReference type="EMBL" id="KAK1013810.1"/>
    </source>
</evidence>
<dbReference type="Gene3D" id="3.40.390.10">
    <property type="entry name" value="Collagenase (Catalytic Domain)"/>
    <property type="match status" value="1"/>
</dbReference>
<dbReference type="PANTHER" id="PTHR15910:SF1">
    <property type="entry name" value="ARCHAEMETZINCIN-2"/>
    <property type="match status" value="1"/>
</dbReference>
<keyword evidence="6" id="KW-0482">Metalloprotease</keyword>
<sequence length="472" mass="51914">MMIIAARHAGVEESTAANKGEHPQAMASCTHHPLHLDVSPCAGGFGYERPSVQRLLGATRLSGRPPSLAKARTADSAAVDIPPDSTFPAPLVVPGDELAFDPGYPPQSLRSWKQLKERNVVTNRRRTIYVLPPPKAIATVDHVDKWASPQGIARPIEFPAVEDVVDYLQAFYHGLPVKVLHKPKLHFAKWHDGARKKVTPKPDGARQCHDLALQTGSEAIRIRLRKYDTFPAQLNLNDLLDAAISILPEDAYALLMIVNQDLYEDEEDDFCCGRAYGGSRVAVVSTARYNPGLDEGIDLDRHHAWPASHCKRYIQECCDQPTKRAPKAKRQKVTARQVKATQADDTATSSAVAAHTAHPISTVNTSHSRDQLGVLWLGRVCKTAMHELGHCFGIDHCTYYACIMQGTAGLSEDARQPPYVCPVDTAKLLTATGADEVDWLRALLGFCERFGEDALFSAFAAWLRVRLVELDA</sequence>
<dbReference type="AlphaFoldDB" id="A0AAN6L2Z0"/>
<comment type="cofactor">
    <cofactor evidence="1">
        <name>Zn(2+)</name>
        <dbReference type="ChEBI" id="CHEBI:29105"/>
    </cofactor>
</comment>
<evidence type="ECO:0000256" key="1">
    <source>
        <dbReference type="ARBA" id="ARBA00001947"/>
    </source>
</evidence>
<dbReference type="InterPro" id="IPR012962">
    <property type="entry name" value="Pept_M54_archaemetzincn"/>
</dbReference>
<evidence type="ECO:0000256" key="6">
    <source>
        <dbReference type="ARBA" id="ARBA00023049"/>
    </source>
</evidence>
<evidence type="ECO:0008006" key="9">
    <source>
        <dbReference type="Google" id="ProtNLM"/>
    </source>
</evidence>
<evidence type="ECO:0000256" key="3">
    <source>
        <dbReference type="ARBA" id="ARBA00022723"/>
    </source>
</evidence>
<dbReference type="InterPro" id="IPR024079">
    <property type="entry name" value="MetalloPept_cat_dom_sf"/>
</dbReference>
<dbReference type="Proteomes" id="UP001175353">
    <property type="component" value="Unassembled WGS sequence"/>
</dbReference>
<dbReference type="Pfam" id="PF07998">
    <property type="entry name" value="Peptidase_M54"/>
    <property type="match status" value="1"/>
</dbReference>
<evidence type="ECO:0000256" key="5">
    <source>
        <dbReference type="ARBA" id="ARBA00022833"/>
    </source>
</evidence>
<dbReference type="GO" id="GO:0006508">
    <property type="term" value="P:proteolysis"/>
    <property type="evidence" value="ECO:0007669"/>
    <property type="project" value="UniProtKB-KW"/>
</dbReference>
<dbReference type="CDD" id="cd11375">
    <property type="entry name" value="Peptidase_M54"/>
    <property type="match status" value="1"/>
</dbReference>
<keyword evidence="2" id="KW-0645">Protease</keyword>
<proteinExistence type="predicted"/>
<organism evidence="7 8">
    <name type="scientific">Friedmanniomyces endolithicus</name>
    <dbReference type="NCBI Taxonomy" id="329885"/>
    <lineage>
        <taxon>Eukaryota</taxon>
        <taxon>Fungi</taxon>
        <taxon>Dikarya</taxon>
        <taxon>Ascomycota</taxon>
        <taxon>Pezizomycotina</taxon>
        <taxon>Dothideomycetes</taxon>
        <taxon>Dothideomycetidae</taxon>
        <taxon>Mycosphaerellales</taxon>
        <taxon>Teratosphaeriaceae</taxon>
        <taxon>Friedmanniomyces</taxon>
    </lineage>
</organism>
<dbReference type="EMBL" id="JAUJLE010000005">
    <property type="protein sequence ID" value="KAK1013810.1"/>
    <property type="molecule type" value="Genomic_DNA"/>
</dbReference>
<reference evidence="7" key="1">
    <citation type="submission" date="2023-06" db="EMBL/GenBank/DDBJ databases">
        <title>Black Yeasts Isolated from many extreme environments.</title>
        <authorList>
            <person name="Coleine C."/>
            <person name="Stajich J.E."/>
            <person name="Selbmann L."/>
        </authorList>
    </citation>
    <scope>NUCLEOTIDE SEQUENCE</scope>
    <source>
        <strain evidence="7">CCFEE 5200</strain>
    </source>
</reference>
<evidence type="ECO:0000256" key="2">
    <source>
        <dbReference type="ARBA" id="ARBA00022670"/>
    </source>
</evidence>
<gene>
    <name evidence="7" type="ORF">LTR91_001408</name>
</gene>
<comment type="caution">
    <text evidence="7">The sequence shown here is derived from an EMBL/GenBank/DDBJ whole genome shotgun (WGS) entry which is preliminary data.</text>
</comment>
<accession>A0AAN6L2Z0</accession>
<dbReference type="GO" id="GO:0008237">
    <property type="term" value="F:metallopeptidase activity"/>
    <property type="evidence" value="ECO:0007669"/>
    <property type="project" value="UniProtKB-KW"/>
</dbReference>